<dbReference type="AlphaFoldDB" id="A0A0F8X6L2"/>
<proteinExistence type="predicted"/>
<protein>
    <submittedName>
        <fullName evidence="1">Uncharacterized protein</fullName>
    </submittedName>
</protein>
<reference evidence="1" key="1">
    <citation type="journal article" date="2015" name="Nature">
        <title>Complex archaea that bridge the gap between prokaryotes and eukaryotes.</title>
        <authorList>
            <person name="Spang A."/>
            <person name="Saw J.H."/>
            <person name="Jorgensen S.L."/>
            <person name="Zaremba-Niedzwiedzka K."/>
            <person name="Martijn J."/>
            <person name="Lind A.E."/>
            <person name="van Eijk R."/>
            <person name="Schleper C."/>
            <person name="Guy L."/>
            <person name="Ettema T.J."/>
        </authorList>
    </citation>
    <scope>NUCLEOTIDE SEQUENCE</scope>
</reference>
<sequence length="72" mass="7556">VEINVPGIQLDTFIPGTDDIDQADPDVAAWIALCLNGVSTPGGTIIPTDVNQADIDNLRAARKQTRPSGTRG</sequence>
<feature type="non-terminal residue" evidence="1">
    <location>
        <position position="1"/>
    </location>
</feature>
<dbReference type="EMBL" id="LAZR01064912">
    <property type="protein sequence ID" value="KKK56595.1"/>
    <property type="molecule type" value="Genomic_DNA"/>
</dbReference>
<gene>
    <name evidence="1" type="ORF">LCGC14_3062930</name>
</gene>
<accession>A0A0F8X6L2</accession>
<organism evidence="1">
    <name type="scientific">marine sediment metagenome</name>
    <dbReference type="NCBI Taxonomy" id="412755"/>
    <lineage>
        <taxon>unclassified sequences</taxon>
        <taxon>metagenomes</taxon>
        <taxon>ecological metagenomes</taxon>
    </lineage>
</organism>
<evidence type="ECO:0000313" key="1">
    <source>
        <dbReference type="EMBL" id="KKK56595.1"/>
    </source>
</evidence>
<name>A0A0F8X6L2_9ZZZZ</name>
<comment type="caution">
    <text evidence="1">The sequence shown here is derived from an EMBL/GenBank/DDBJ whole genome shotgun (WGS) entry which is preliminary data.</text>
</comment>